<keyword evidence="6" id="KW-0378">Hydrolase</keyword>
<evidence type="ECO:0000256" key="8">
    <source>
        <dbReference type="ARBA" id="ARBA00032272"/>
    </source>
</evidence>
<reference evidence="10 11" key="1">
    <citation type="submission" date="2023-09" db="EMBL/GenBank/DDBJ databases">
        <title>Novel taxa isolated from Blanes Bay.</title>
        <authorList>
            <person name="Rey-Velasco X."/>
            <person name="Lucena T."/>
        </authorList>
    </citation>
    <scope>NUCLEOTIDE SEQUENCE [LARGE SCALE GENOMIC DNA]</scope>
    <source>
        <strain evidence="10 11">S334</strain>
    </source>
</reference>
<evidence type="ECO:0000256" key="7">
    <source>
        <dbReference type="ARBA" id="ARBA00032162"/>
    </source>
</evidence>
<name>A0ABU3L020_9FLAO</name>
<dbReference type="NCBIfam" id="TIGR00052">
    <property type="entry name" value="nudix-type nucleoside diphosphatase, YffH/AdpP family"/>
    <property type="match status" value="1"/>
</dbReference>
<dbReference type="InterPro" id="IPR004385">
    <property type="entry name" value="NDP_pyrophosphatase"/>
</dbReference>
<evidence type="ECO:0000313" key="11">
    <source>
        <dbReference type="Proteomes" id="UP001250656"/>
    </source>
</evidence>
<evidence type="ECO:0000256" key="3">
    <source>
        <dbReference type="ARBA" id="ARBA00007275"/>
    </source>
</evidence>
<evidence type="ECO:0000259" key="9">
    <source>
        <dbReference type="PROSITE" id="PS51462"/>
    </source>
</evidence>
<gene>
    <name evidence="10" type="ORF">RQM65_00170</name>
</gene>
<dbReference type="SUPFAM" id="SSF55811">
    <property type="entry name" value="Nudix"/>
    <property type="match status" value="1"/>
</dbReference>
<feature type="domain" description="Nudix hydrolase" evidence="9">
    <location>
        <begin position="44"/>
        <end position="183"/>
    </location>
</feature>
<evidence type="ECO:0000256" key="5">
    <source>
        <dbReference type="ARBA" id="ARBA00016377"/>
    </source>
</evidence>
<evidence type="ECO:0000256" key="1">
    <source>
        <dbReference type="ARBA" id="ARBA00000847"/>
    </source>
</evidence>
<comment type="catalytic activity">
    <reaction evidence="1">
        <text>GDP-alpha-D-mannose + H2O = alpha-D-mannose 1-phosphate + GMP + 2 H(+)</text>
        <dbReference type="Rhea" id="RHEA:27978"/>
        <dbReference type="ChEBI" id="CHEBI:15377"/>
        <dbReference type="ChEBI" id="CHEBI:15378"/>
        <dbReference type="ChEBI" id="CHEBI:57527"/>
        <dbReference type="ChEBI" id="CHEBI:58115"/>
        <dbReference type="ChEBI" id="CHEBI:58409"/>
    </reaction>
</comment>
<proteinExistence type="inferred from homology"/>
<dbReference type="InterPro" id="IPR000086">
    <property type="entry name" value="NUDIX_hydrolase_dom"/>
</dbReference>
<evidence type="ECO:0000256" key="4">
    <source>
        <dbReference type="ARBA" id="ARBA00011738"/>
    </source>
</evidence>
<comment type="caution">
    <text evidence="10">The sequence shown here is derived from an EMBL/GenBank/DDBJ whole genome shotgun (WGS) entry which is preliminary data.</text>
</comment>
<keyword evidence="11" id="KW-1185">Reference proteome</keyword>
<comment type="subunit">
    <text evidence="4">Homodimer.</text>
</comment>
<dbReference type="PROSITE" id="PS51462">
    <property type="entry name" value="NUDIX"/>
    <property type="match status" value="1"/>
</dbReference>
<dbReference type="CDD" id="cd24157">
    <property type="entry name" value="NUDIX_GDPMK"/>
    <property type="match status" value="1"/>
</dbReference>
<evidence type="ECO:0000256" key="2">
    <source>
        <dbReference type="ARBA" id="ARBA00001946"/>
    </source>
</evidence>
<dbReference type="Pfam" id="PF00293">
    <property type="entry name" value="NUDIX"/>
    <property type="match status" value="1"/>
</dbReference>
<sequence length="195" mass="22219">MKNGSIKNIQKEVLSDNWYTLEKYTYDYQKEDGSWETQERESYDRGSGVCILLYNKDKGTVILTRQFRMPTYVNGNQNGMMMEVCAGVLDNALPEVRIKKEVEEETGFRIEKVERVLEAYTSPGAVTEIMHFFVGAYEDSMKVNAGGGAQDETENIEVLEVSFEKAMEMVKTGEIKDVKTIVLLQHATIQGLFEK</sequence>
<dbReference type="PANTHER" id="PTHR11839:SF18">
    <property type="entry name" value="NUDIX HYDROLASE DOMAIN-CONTAINING PROTEIN"/>
    <property type="match status" value="1"/>
</dbReference>
<comment type="similarity">
    <text evidence="3">Belongs to the Nudix hydrolase family. NudK subfamily.</text>
</comment>
<evidence type="ECO:0000313" key="10">
    <source>
        <dbReference type="EMBL" id="MDT7827076.1"/>
    </source>
</evidence>
<comment type="cofactor">
    <cofactor evidence="2">
        <name>Mg(2+)</name>
        <dbReference type="ChEBI" id="CHEBI:18420"/>
    </cofactor>
</comment>
<dbReference type="PANTHER" id="PTHR11839">
    <property type="entry name" value="UDP/ADP-SUGAR PYROPHOSPHATASE"/>
    <property type="match status" value="1"/>
</dbReference>
<dbReference type="Gene3D" id="3.90.79.10">
    <property type="entry name" value="Nucleoside Triphosphate Pyrophosphohydrolase"/>
    <property type="match status" value="1"/>
</dbReference>
<protein>
    <recommendedName>
        <fullName evidence="5">GDP-mannose pyrophosphatase</fullName>
    </recommendedName>
    <alternativeName>
        <fullName evidence="7">GDP-mannose hydrolase</fullName>
    </alternativeName>
    <alternativeName>
        <fullName evidence="8">GDPMK</fullName>
    </alternativeName>
</protein>
<dbReference type="EMBL" id="JAVTTP010000001">
    <property type="protein sequence ID" value="MDT7827076.1"/>
    <property type="molecule type" value="Genomic_DNA"/>
</dbReference>
<organism evidence="10 11">
    <name type="scientific">Pricia mediterranea</name>
    <dbReference type="NCBI Taxonomy" id="3076079"/>
    <lineage>
        <taxon>Bacteria</taxon>
        <taxon>Pseudomonadati</taxon>
        <taxon>Bacteroidota</taxon>
        <taxon>Flavobacteriia</taxon>
        <taxon>Flavobacteriales</taxon>
        <taxon>Flavobacteriaceae</taxon>
        <taxon>Pricia</taxon>
    </lineage>
</organism>
<dbReference type="Proteomes" id="UP001250656">
    <property type="component" value="Unassembled WGS sequence"/>
</dbReference>
<accession>A0ABU3L020</accession>
<evidence type="ECO:0000256" key="6">
    <source>
        <dbReference type="ARBA" id="ARBA00022801"/>
    </source>
</evidence>
<dbReference type="InterPro" id="IPR015797">
    <property type="entry name" value="NUDIX_hydrolase-like_dom_sf"/>
</dbReference>
<dbReference type="RefSeq" id="WP_314011862.1">
    <property type="nucleotide sequence ID" value="NZ_JAVTTP010000001.1"/>
</dbReference>